<evidence type="ECO:0000313" key="3">
    <source>
        <dbReference type="Proteomes" id="UP000032336"/>
    </source>
</evidence>
<evidence type="ECO:0000313" key="2">
    <source>
        <dbReference type="EMBL" id="KJE76728.1"/>
    </source>
</evidence>
<dbReference type="GO" id="GO:0003677">
    <property type="term" value="F:DNA binding"/>
    <property type="evidence" value="ECO:0007669"/>
    <property type="project" value="InterPro"/>
</dbReference>
<accession>A0A0D8FTY6</accession>
<protein>
    <recommendedName>
        <fullName evidence="1">HTH cro/C1-type domain-containing protein</fullName>
    </recommendedName>
</protein>
<dbReference type="AlphaFoldDB" id="A0A0D8FTY6"/>
<dbReference type="Pfam" id="PF01381">
    <property type="entry name" value="HTH_3"/>
    <property type="match status" value="1"/>
</dbReference>
<dbReference type="STRING" id="1121877.FEAC_15150"/>
<dbReference type="GeneID" id="78372701"/>
<gene>
    <name evidence="2" type="ORF">FEAC_15150</name>
</gene>
<comment type="caution">
    <text evidence="2">The sequence shown here is derived from an EMBL/GenBank/DDBJ whole genome shotgun (WGS) entry which is preliminary data.</text>
</comment>
<organism evidence="2 3">
    <name type="scientific">Ferrimicrobium acidiphilum DSM 19497</name>
    <dbReference type="NCBI Taxonomy" id="1121877"/>
    <lineage>
        <taxon>Bacteria</taxon>
        <taxon>Bacillati</taxon>
        <taxon>Actinomycetota</taxon>
        <taxon>Acidimicrobiia</taxon>
        <taxon>Acidimicrobiales</taxon>
        <taxon>Acidimicrobiaceae</taxon>
        <taxon>Ferrimicrobium</taxon>
    </lineage>
</organism>
<evidence type="ECO:0000259" key="1">
    <source>
        <dbReference type="PROSITE" id="PS50943"/>
    </source>
</evidence>
<keyword evidence="3" id="KW-1185">Reference proteome</keyword>
<sequence length="264" mass="29671">MNRQLYVRPSTPLDDPEVEGPWAILPIADMLVEWGSSTTMRLGLPLAVHDPDDVVLAAERMTAGAVSWSNQFWRIDVSSTETGIIYASTPRPVRQEVQKLRDEIARCTRLTREQIARALSVDRRSLSGWVKGESTPSADKLGRLQLLADVVRDIDASKFGGVTEILLSRTGGHDLLDHIASGRLAHARDWRTWLGATLSVTIVHRQSVKRPLHQNALDAYLRGELRPLGRAATIRPESDYEQDLARAERLMPDEPVRRSRRGYR</sequence>
<feature type="domain" description="HTH cro/C1-type" evidence="1">
    <location>
        <begin position="110"/>
        <end position="144"/>
    </location>
</feature>
<dbReference type="InterPro" id="IPR001387">
    <property type="entry name" value="Cro/C1-type_HTH"/>
</dbReference>
<dbReference type="InterPro" id="IPR010982">
    <property type="entry name" value="Lambda_DNA-bd_dom_sf"/>
</dbReference>
<dbReference type="PROSITE" id="PS50943">
    <property type="entry name" value="HTH_CROC1"/>
    <property type="match status" value="1"/>
</dbReference>
<reference evidence="2 3" key="1">
    <citation type="submission" date="2015-01" db="EMBL/GenBank/DDBJ databases">
        <title>Draft genome of the acidophilic iron oxidizer Ferrimicrobium acidiphilum strain T23.</title>
        <authorList>
            <person name="Poehlein A."/>
            <person name="Eisen S."/>
            <person name="Schloemann M."/>
            <person name="Johnson B.D."/>
            <person name="Daniel R."/>
            <person name="Muehling M."/>
        </authorList>
    </citation>
    <scope>NUCLEOTIDE SEQUENCE [LARGE SCALE GENOMIC DNA]</scope>
    <source>
        <strain evidence="2 3">T23</strain>
    </source>
</reference>
<dbReference type="SUPFAM" id="SSF47413">
    <property type="entry name" value="lambda repressor-like DNA-binding domains"/>
    <property type="match status" value="1"/>
</dbReference>
<proteinExistence type="predicted"/>
<dbReference type="RefSeq" id="WP_035389160.1">
    <property type="nucleotide sequence ID" value="NZ_JQKF01000010.1"/>
</dbReference>
<name>A0A0D8FTY6_9ACTN</name>
<dbReference type="Proteomes" id="UP000032336">
    <property type="component" value="Unassembled WGS sequence"/>
</dbReference>
<dbReference type="Gene3D" id="1.10.260.40">
    <property type="entry name" value="lambda repressor-like DNA-binding domains"/>
    <property type="match status" value="1"/>
</dbReference>
<dbReference type="EMBL" id="JXUW01000012">
    <property type="protein sequence ID" value="KJE76728.1"/>
    <property type="molecule type" value="Genomic_DNA"/>
</dbReference>